<dbReference type="PANTHER" id="PTHR24055">
    <property type="entry name" value="MITOGEN-ACTIVATED PROTEIN KINASE"/>
    <property type="match status" value="1"/>
</dbReference>
<dbReference type="SUPFAM" id="SSF56112">
    <property type="entry name" value="Protein kinase-like (PK-like)"/>
    <property type="match status" value="1"/>
</dbReference>
<dbReference type="GO" id="GO:0004707">
    <property type="term" value="F:MAP kinase activity"/>
    <property type="evidence" value="ECO:0007669"/>
    <property type="project" value="UniProtKB-EC"/>
</dbReference>
<evidence type="ECO:0000256" key="3">
    <source>
        <dbReference type="ARBA" id="ARBA00012411"/>
    </source>
</evidence>
<dbReference type="Gene3D" id="1.10.510.10">
    <property type="entry name" value="Transferase(Phosphotransferase) domain 1"/>
    <property type="match status" value="1"/>
</dbReference>
<evidence type="ECO:0000256" key="10">
    <source>
        <dbReference type="ARBA" id="ARBA00023016"/>
    </source>
</evidence>
<keyword evidence="8 16" id="KW-0418">Kinase</keyword>
<comment type="cofactor">
    <cofactor evidence="1">
        <name>Mg(2+)</name>
        <dbReference type="ChEBI" id="CHEBI:18420"/>
    </cofactor>
</comment>
<keyword evidence="10" id="KW-0346">Stress response</keyword>
<dbReference type="InterPro" id="IPR008352">
    <property type="entry name" value="MAPK_HOG-like"/>
</dbReference>
<keyword evidence="6" id="KW-0808">Transferase</keyword>
<keyword evidence="5" id="KW-0597">Phosphoprotein</keyword>
<dbReference type="GO" id="GO:0005524">
    <property type="term" value="F:ATP binding"/>
    <property type="evidence" value="ECO:0007669"/>
    <property type="project" value="UniProtKB-KW"/>
</dbReference>
<dbReference type="PRINTS" id="PR01773">
    <property type="entry name" value="P38MAPKINASE"/>
</dbReference>
<comment type="catalytic activity">
    <reaction evidence="11">
        <text>L-threonyl-[protein] + ATP = O-phospho-L-threonyl-[protein] + ADP + H(+)</text>
        <dbReference type="Rhea" id="RHEA:46608"/>
        <dbReference type="Rhea" id="RHEA-COMP:11060"/>
        <dbReference type="Rhea" id="RHEA-COMP:11605"/>
        <dbReference type="ChEBI" id="CHEBI:15378"/>
        <dbReference type="ChEBI" id="CHEBI:30013"/>
        <dbReference type="ChEBI" id="CHEBI:30616"/>
        <dbReference type="ChEBI" id="CHEBI:61977"/>
        <dbReference type="ChEBI" id="CHEBI:456216"/>
        <dbReference type="EC" id="2.7.11.24"/>
    </reaction>
</comment>
<organism evidence="15 16">
    <name type="scientific">Heterocephalus glaber</name>
    <name type="common">Naked mole rat</name>
    <dbReference type="NCBI Taxonomy" id="10181"/>
    <lineage>
        <taxon>Eukaryota</taxon>
        <taxon>Metazoa</taxon>
        <taxon>Chordata</taxon>
        <taxon>Craniata</taxon>
        <taxon>Vertebrata</taxon>
        <taxon>Euteleostomi</taxon>
        <taxon>Mammalia</taxon>
        <taxon>Eutheria</taxon>
        <taxon>Euarchontoglires</taxon>
        <taxon>Glires</taxon>
        <taxon>Rodentia</taxon>
        <taxon>Hystricomorpha</taxon>
        <taxon>Bathyergidae</taxon>
        <taxon>Heterocephalus</taxon>
    </lineage>
</organism>
<evidence type="ECO:0000256" key="9">
    <source>
        <dbReference type="ARBA" id="ARBA00022840"/>
    </source>
</evidence>
<accession>A0AAX6SZB2</accession>
<comment type="similarity">
    <text evidence="2">Belongs to the protein kinase superfamily. CMGC Ser/Thr protein kinase family. MAP kinase subfamily.</text>
</comment>
<dbReference type="Proteomes" id="UP000694906">
    <property type="component" value="Unplaced"/>
</dbReference>
<sequence>MSAPRAGFYRQELNKTVWEVPQRLQGLCPVGSGAYGSVWARSYRGLLVPQSGQVLLFGSAQQSSAYDAQLRQKVAVKKLSRPFQSLIHARRTYRELRLLKHLKHENVIGLLDVFTPATCIEDFSEVYLVTALMGADLNNIVKCQALSDEHVQFLVYQLLRGLKYIHSAGIIHRDLKPSNVAVNEDCELRILDFGLARQADEEMTGYVATRWYRAPEIMLNWMHYNQTVDIWSVGCIMAELLQGKALFPGTDYIDQLKRIMEVVGTPSPEVLAKISSDHARTYIQSLPPMPQKDLSSIFHGANPLAVDLLGRMLVLDSDQRVSAAEALGHAYFSQYHDPEDEPEAEPYDESVEAKDRTLEEWKELTYQEVLSFKPTEPLQLPSSLEIEQ</sequence>
<keyword evidence="9" id="KW-0067">ATP-binding</keyword>
<comment type="catalytic activity">
    <reaction evidence="12">
        <text>L-seryl-[protein] + ATP = O-phospho-L-seryl-[protein] + ADP + H(+)</text>
        <dbReference type="Rhea" id="RHEA:17989"/>
        <dbReference type="Rhea" id="RHEA-COMP:9863"/>
        <dbReference type="Rhea" id="RHEA-COMP:11604"/>
        <dbReference type="ChEBI" id="CHEBI:15378"/>
        <dbReference type="ChEBI" id="CHEBI:29999"/>
        <dbReference type="ChEBI" id="CHEBI:30616"/>
        <dbReference type="ChEBI" id="CHEBI:83421"/>
        <dbReference type="ChEBI" id="CHEBI:456216"/>
        <dbReference type="EC" id="2.7.11.24"/>
    </reaction>
</comment>
<evidence type="ECO:0000256" key="5">
    <source>
        <dbReference type="ARBA" id="ARBA00022553"/>
    </source>
</evidence>
<evidence type="ECO:0000256" key="8">
    <source>
        <dbReference type="ARBA" id="ARBA00022777"/>
    </source>
</evidence>
<dbReference type="InterPro" id="IPR050117">
    <property type="entry name" value="MAPK"/>
</dbReference>
<dbReference type="RefSeq" id="XP_021114399.1">
    <property type="nucleotide sequence ID" value="XM_021258740.1"/>
</dbReference>
<evidence type="ECO:0000256" key="13">
    <source>
        <dbReference type="SAM" id="MobiDB-lite"/>
    </source>
</evidence>
<evidence type="ECO:0000256" key="7">
    <source>
        <dbReference type="ARBA" id="ARBA00022741"/>
    </source>
</evidence>
<proteinExistence type="inferred from homology"/>
<dbReference type="Gene3D" id="3.30.200.20">
    <property type="entry name" value="Phosphorylase Kinase, domain 1"/>
    <property type="match status" value="1"/>
</dbReference>
<evidence type="ECO:0000256" key="2">
    <source>
        <dbReference type="ARBA" id="ARBA00008832"/>
    </source>
</evidence>
<evidence type="ECO:0000256" key="11">
    <source>
        <dbReference type="ARBA" id="ARBA00047592"/>
    </source>
</evidence>
<feature type="domain" description="Protein kinase" evidence="14">
    <location>
        <begin position="24"/>
        <end position="332"/>
    </location>
</feature>
<name>A0AAX6SZB2_HETGA</name>
<gene>
    <name evidence="16" type="primary">Mapk11</name>
</gene>
<protein>
    <recommendedName>
        <fullName evidence="3">mitogen-activated protein kinase</fullName>
        <ecNumber evidence="3">2.7.11.24</ecNumber>
    </recommendedName>
</protein>
<evidence type="ECO:0000256" key="12">
    <source>
        <dbReference type="ARBA" id="ARBA00048312"/>
    </source>
</evidence>
<evidence type="ECO:0000256" key="6">
    <source>
        <dbReference type="ARBA" id="ARBA00022679"/>
    </source>
</evidence>
<reference evidence="16" key="1">
    <citation type="submission" date="2025-08" db="UniProtKB">
        <authorList>
            <consortium name="RefSeq"/>
        </authorList>
    </citation>
    <scope>IDENTIFICATION</scope>
</reference>
<evidence type="ECO:0000313" key="15">
    <source>
        <dbReference type="Proteomes" id="UP000694906"/>
    </source>
</evidence>
<dbReference type="InterPro" id="IPR003527">
    <property type="entry name" value="MAP_kinase_CS"/>
</dbReference>
<evidence type="ECO:0000256" key="4">
    <source>
        <dbReference type="ARBA" id="ARBA00022527"/>
    </source>
</evidence>
<dbReference type="SMART" id="SM00220">
    <property type="entry name" value="S_TKc"/>
    <property type="match status" value="1"/>
</dbReference>
<dbReference type="InterPro" id="IPR011009">
    <property type="entry name" value="Kinase-like_dom_sf"/>
</dbReference>
<dbReference type="EC" id="2.7.11.24" evidence="3"/>
<dbReference type="FunFam" id="1.10.510.10:FF:000063">
    <property type="entry name" value="Mitogen-activated protein kinase 14"/>
    <property type="match status" value="1"/>
</dbReference>
<evidence type="ECO:0000256" key="1">
    <source>
        <dbReference type="ARBA" id="ARBA00001946"/>
    </source>
</evidence>
<dbReference type="PROSITE" id="PS50011">
    <property type="entry name" value="PROTEIN_KINASE_DOM"/>
    <property type="match status" value="1"/>
</dbReference>
<dbReference type="Pfam" id="PF00069">
    <property type="entry name" value="Pkinase"/>
    <property type="match status" value="1"/>
</dbReference>
<feature type="region of interest" description="Disordered" evidence="13">
    <location>
        <begin position="334"/>
        <end position="354"/>
    </location>
</feature>
<keyword evidence="15" id="KW-1185">Reference proteome</keyword>
<dbReference type="FunFam" id="3.30.200.20:FF:000028">
    <property type="entry name" value="Mitogen-activated protein kinase"/>
    <property type="match status" value="1"/>
</dbReference>
<dbReference type="InterPro" id="IPR000719">
    <property type="entry name" value="Prot_kinase_dom"/>
</dbReference>
<dbReference type="AlphaFoldDB" id="A0AAX6SZB2"/>
<keyword evidence="7" id="KW-0547">Nucleotide-binding</keyword>
<keyword evidence="4" id="KW-0723">Serine/threonine-protein kinase</keyword>
<dbReference type="CTD" id="5600"/>
<dbReference type="PROSITE" id="PS01351">
    <property type="entry name" value="MAPK"/>
    <property type="match status" value="1"/>
</dbReference>
<feature type="compositionally biased region" description="Acidic residues" evidence="13">
    <location>
        <begin position="338"/>
        <end position="350"/>
    </location>
</feature>
<evidence type="ECO:0000313" key="16">
    <source>
        <dbReference type="RefSeq" id="XP_021114399.1"/>
    </source>
</evidence>
<dbReference type="GeneID" id="101705370"/>
<evidence type="ECO:0000259" key="14">
    <source>
        <dbReference type="PROSITE" id="PS50011"/>
    </source>
</evidence>